<accession>A0A9X2SBH3</accession>
<dbReference type="InterPro" id="IPR010496">
    <property type="entry name" value="AL/BT2_dom"/>
</dbReference>
<organism evidence="5 6">
    <name type="scientific">Paenibacillus soyae</name>
    <dbReference type="NCBI Taxonomy" id="2969249"/>
    <lineage>
        <taxon>Bacteria</taxon>
        <taxon>Bacillati</taxon>
        <taxon>Bacillota</taxon>
        <taxon>Bacilli</taxon>
        <taxon>Bacillales</taxon>
        <taxon>Paenibacillaceae</taxon>
        <taxon>Paenibacillus</taxon>
    </lineage>
</organism>
<feature type="region of interest" description="Disordered" evidence="1">
    <location>
        <begin position="1516"/>
        <end position="1548"/>
    </location>
</feature>
<feature type="signal peptide" evidence="2">
    <location>
        <begin position="1"/>
        <end position="28"/>
    </location>
</feature>
<evidence type="ECO:0000313" key="6">
    <source>
        <dbReference type="Proteomes" id="UP001141950"/>
    </source>
</evidence>
<comment type="caution">
    <text evidence="5">The sequence shown here is derived from an EMBL/GenBank/DDBJ whole genome shotgun (WGS) entry which is preliminary data.</text>
</comment>
<dbReference type="GO" id="GO:0016052">
    <property type="term" value="P:carbohydrate catabolic process"/>
    <property type="evidence" value="ECO:0007669"/>
    <property type="project" value="InterPro"/>
</dbReference>
<evidence type="ECO:0000313" key="5">
    <source>
        <dbReference type="EMBL" id="MCR2804847.1"/>
    </source>
</evidence>
<dbReference type="Pfam" id="PF00395">
    <property type="entry name" value="SLH"/>
    <property type="match status" value="3"/>
</dbReference>
<feature type="domain" description="SLH" evidence="3">
    <location>
        <begin position="1743"/>
        <end position="1806"/>
    </location>
</feature>
<dbReference type="GO" id="GO:0004553">
    <property type="term" value="F:hydrolase activity, hydrolyzing O-glycosyl compounds"/>
    <property type="evidence" value="ECO:0007669"/>
    <property type="project" value="InterPro"/>
</dbReference>
<dbReference type="GO" id="GO:0030246">
    <property type="term" value="F:carbohydrate binding"/>
    <property type="evidence" value="ECO:0007669"/>
    <property type="project" value="InterPro"/>
</dbReference>
<reference evidence="5" key="1">
    <citation type="submission" date="2022-08" db="EMBL/GenBank/DDBJ databases">
        <title>The genomic sequence of strain Paenibacillus sp. SCIV0701.</title>
        <authorList>
            <person name="Zhao H."/>
        </authorList>
    </citation>
    <scope>NUCLEOTIDE SEQUENCE</scope>
    <source>
        <strain evidence="5">SCIV0701</strain>
    </source>
</reference>
<proteinExistence type="predicted"/>
<dbReference type="EMBL" id="JANIPJ010000008">
    <property type="protein sequence ID" value="MCR2804847.1"/>
    <property type="molecule type" value="Genomic_DNA"/>
</dbReference>
<feature type="domain" description="SLH" evidence="3">
    <location>
        <begin position="1873"/>
        <end position="1932"/>
    </location>
</feature>
<dbReference type="GO" id="GO:0006629">
    <property type="term" value="P:lipid metabolic process"/>
    <property type="evidence" value="ECO:0007669"/>
    <property type="project" value="InterPro"/>
</dbReference>
<dbReference type="Pfam" id="PF06439">
    <property type="entry name" value="3keto-disac_hyd"/>
    <property type="match status" value="1"/>
</dbReference>
<dbReference type="InterPro" id="IPR017946">
    <property type="entry name" value="PLC-like_Pdiesterase_TIM-brl"/>
</dbReference>
<dbReference type="Pfam" id="PF06452">
    <property type="entry name" value="CBM9_1"/>
    <property type="match status" value="1"/>
</dbReference>
<keyword evidence="2" id="KW-0732">Signal</keyword>
<feature type="compositionally biased region" description="Polar residues" evidence="1">
    <location>
        <begin position="58"/>
        <end position="113"/>
    </location>
</feature>
<dbReference type="InterPro" id="IPR001119">
    <property type="entry name" value="SLH_dom"/>
</dbReference>
<dbReference type="Gene3D" id="3.20.20.190">
    <property type="entry name" value="Phosphatidylinositol (PI) phosphodiesterase"/>
    <property type="match status" value="1"/>
</dbReference>
<dbReference type="SUPFAM" id="SSF49344">
    <property type="entry name" value="CBD9-like"/>
    <property type="match status" value="1"/>
</dbReference>
<feature type="domain" description="GP-PDE" evidence="4">
    <location>
        <begin position="1183"/>
        <end position="1425"/>
    </location>
</feature>
<dbReference type="SUPFAM" id="SSF51695">
    <property type="entry name" value="PLC-like phosphodiesterases"/>
    <property type="match status" value="1"/>
</dbReference>
<evidence type="ECO:0000259" key="4">
    <source>
        <dbReference type="PROSITE" id="PS51704"/>
    </source>
</evidence>
<feature type="region of interest" description="Disordered" evidence="1">
    <location>
        <begin position="37"/>
        <end position="178"/>
    </location>
</feature>
<dbReference type="GO" id="GO:0008081">
    <property type="term" value="F:phosphoric diester hydrolase activity"/>
    <property type="evidence" value="ECO:0007669"/>
    <property type="project" value="InterPro"/>
</dbReference>
<dbReference type="PANTHER" id="PTHR46211:SF14">
    <property type="entry name" value="GLYCEROPHOSPHODIESTER PHOSPHODIESTERASE"/>
    <property type="match status" value="1"/>
</dbReference>
<evidence type="ECO:0000256" key="2">
    <source>
        <dbReference type="SAM" id="SignalP"/>
    </source>
</evidence>
<dbReference type="Pfam" id="PF03009">
    <property type="entry name" value="GDPD"/>
    <property type="match status" value="1"/>
</dbReference>
<sequence>MMYRASKLLPAILCAALLWGVIPIHAFAGAPAAIPAEDAAAPAETAGEDEDSPDANAGTPSSDSAPESEEQQPSGQPDASKQPEQSEQPGPSELPEQTGQPGPSELPEQTEQPGPSELPEQTDAPGQASETPSPTDEPQPSELPEEQPEDPATDENSELAAAAAAERPSLTVRRTDGAPVIDGALEDTNWSIDQPLSRSLTAGEEEANSPQGAFGVLWDHQYLYIGVRAEDSTPLQDMPGYWFEQDNMNLFVDPTLHRSAPFSGSDLQAGFVYRDDSRTPAFSFGAALSGHAGKDDKDILRAIHKTDTGWELEAAISWELLAFDPRLSKELGLEVSVTDRYGSDTAEQRTSYWSAYQSASFWNDTSGYGTLTLSDSDVVQGPSNPVLLEESFDGVPDGSLPAGWISDTGAGSPPFAVSGGRMAFDGNASGKQSRVTAPVQWDHYVVEADVQFHSVLNAARWASLMFRGTAEGKHPYNQMAIRQNGTYEVAYRKPDNAWSVMASGPWKPLALNETYTMKVRVFDNNVKEYIKHANDADFSLLVDRSFDSDLLKRGKVGFQADQSSVSFDNLKVTRLTAAAMELGIPAEMEALSGPIVPAAQVTFSDGVTENVTAGRLKLYSSDENVLKVVGGELFPVREGGAVVTAVYANLEVSAPVTVKASATGAKVVSLEHDTGYVLATVGSPLALGELSFAASFSDFTNGTVKGDAVRWSSSEDKLELSEGSINVLEGGVHRITGEIDGVTISMLIVAKSAEESGYVLYENNFDLLPDGTMPDGWSRIEGATPSKAAARNGAFELQASASPDNPSRVLLPDYLSLFGDYRIEADITHLAANEPTRWHSLMFRIQNGNYPYYQMAVRQDASAANGVEFAERNTSNGWSVIDKGPFGEKLDSGTMYRYTVVARGNRVQEWINDSKIVDTDSAGAYLKGGIGLQANGSSMKVDNLRVTLQQEPLPPLPADRFADVYEPETKIAMGPTVVMEISDAAQLESLSKPETPATVILHVDDALRVTNPAGTAILANVSDVVEQLEGRIIPAFYVTSESAADAVAMYAKTNGLEDAFVVSADGALIKRARTIMPMLRGILDFSHAAGTGGELLDIRRETTSSGSKIAILPEAAASEENAAYLQQRTIVVWSKEDASRSDSSLSKHRLIATGTNGIVTDSPETAFEALRVYNHAITLIREPYIIGHRGMPSKSPENTIESNLLAYESGADFIENDMYVTVDGHLVIIHDAVLQNTTNGTGSVESFTLEEIKQLNANKPYPNGFPLVRVPTLEEQIELAREKGIMLYAEIKTGNPKAVDALVRVIREQDAEDMINVMSFNASQLRLFAEQMPGMPVGLLVGSGSETDVNVGKALRDTLRATQQLNATYNAGFIGMGQQYMEASKHRGIIISPWTINGLADYTSFFLRGAFGITTDYAYYSEDWNVALEAQQESYSVKSGDKLTLKAVAETYSRHKHEVAPDLVWLDGQELFDTAGGELTAKFAGTAHLMLRYTTQLEGNHAYDLYSAPISIEVKSSGSPGSPGGVSGNEGSPDNGCEQPQPGSGVIHADAGSDCSALIRQAFASNEQVEVRFTGHTFEVDAGAWPENSRTEESMLVISNELAVYRFPAALWNPKDWEKLTGRSPHDLTVRFTMKKLEGRLLDDALAALAQSGGTLVSDILEFEAELTDAQGGVWPVPFGARYAVREMKADSSVDGRQLTALQYMPETGMLHFVPAAFAESMDKTGTIARLKRNGNSIYMLAAYDRRFDDMAGHWAQDEVALAANKGLVLGKDESAFAPEDQVTRAEFATMLVRALGLSSAEDGSGFRDVPKDAWYAKDIAAAEQAGLIFGYEDRVFKPEAFIRREEAAAMLMRALAFAGAENDIGDSLTKAQEEQFRDAHDIVWANEELAAALSIGLMKGTADGYLLPQRNATRAEAAALLIRFLEIAKLI</sequence>
<dbReference type="Proteomes" id="UP001141950">
    <property type="component" value="Unassembled WGS sequence"/>
</dbReference>
<dbReference type="PROSITE" id="PS51704">
    <property type="entry name" value="GP_PDE"/>
    <property type="match status" value="1"/>
</dbReference>
<dbReference type="InterPro" id="IPR010502">
    <property type="entry name" value="Carb-bd_dom_fam9"/>
</dbReference>
<gene>
    <name evidence="5" type="ORF">NQZ67_13260</name>
</gene>
<evidence type="ECO:0000259" key="3">
    <source>
        <dbReference type="PROSITE" id="PS51272"/>
    </source>
</evidence>
<dbReference type="Gene3D" id="2.60.40.1080">
    <property type="match status" value="1"/>
</dbReference>
<dbReference type="PROSITE" id="PS51272">
    <property type="entry name" value="SLH"/>
    <property type="match status" value="3"/>
</dbReference>
<feature type="compositionally biased region" description="Acidic residues" evidence="1">
    <location>
        <begin position="143"/>
        <end position="157"/>
    </location>
</feature>
<feature type="chain" id="PRO_5040758917" evidence="2">
    <location>
        <begin position="29"/>
        <end position="1932"/>
    </location>
</feature>
<evidence type="ECO:0000256" key="1">
    <source>
        <dbReference type="SAM" id="MobiDB-lite"/>
    </source>
</evidence>
<dbReference type="InterPro" id="IPR030395">
    <property type="entry name" value="GP_PDE_dom"/>
</dbReference>
<keyword evidence="6" id="KW-1185">Reference proteome</keyword>
<dbReference type="PANTHER" id="PTHR46211">
    <property type="entry name" value="GLYCEROPHOSPHORYL DIESTER PHOSPHODIESTERASE"/>
    <property type="match status" value="1"/>
</dbReference>
<dbReference type="Gene3D" id="2.60.120.560">
    <property type="entry name" value="Exo-inulinase, domain 1"/>
    <property type="match status" value="2"/>
</dbReference>
<name>A0A9X2SBH3_9BACL</name>
<feature type="domain" description="SLH" evidence="3">
    <location>
        <begin position="1807"/>
        <end position="1866"/>
    </location>
</feature>
<dbReference type="RefSeq" id="WP_257446251.1">
    <property type="nucleotide sequence ID" value="NZ_JANIPJ010000008.1"/>
</dbReference>
<dbReference type="Gene3D" id="2.60.40.1190">
    <property type="match status" value="1"/>
</dbReference>
<protein>
    <submittedName>
        <fullName evidence="5">S-layer homology domain-containing protein</fullName>
    </submittedName>
</protein>